<dbReference type="UniPathway" id="UPA00031">
    <property type="reaction ID" value="UER00013"/>
</dbReference>
<dbReference type="EC" id="3.1.3.15" evidence="3 8"/>
<dbReference type="Gene3D" id="3.20.20.140">
    <property type="entry name" value="Metal-dependent hydrolases"/>
    <property type="match status" value="1"/>
</dbReference>
<dbReference type="EMBL" id="MKIR01000003">
    <property type="protein sequence ID" value="OFI50146.1"/>
    <property type="molecule type" value="Genomic_DNA"/>
</dbReference>
<dbReference type="InterPro" id="IPR004013">
    <property type="entry name" value="PHP_dom"/>
</dbReference>
<dbReference type="GO" id="GO:0004401">
    <property type="term" value="F:histidinol-phosphatase activity"/>
    <property type="evidence" value="ECO:0007669"/>
    <property type="project" value="UniProtKB-UniRule"/>
</dbReference>
<evidence type="ECO:0000313" key="10">
    <source>
        <dbReference type="EMBL" id="OFI50146.1"/>
    </source>
</evidence>
<dbReference type="PANTHER" id="PTHR21039">
    <property type="entry name" value="HISTIDINOL PHOSPHATASE-RELATED"/>
    <property type="match status" value="1"/>
</dbReference>
<dbReference type="OrthoDB" id="9775255at2"/>
<organism evidence="10 11">
    <name type="scientific">Floricoccus tropicus</name>
    <dbReference type="NCBI Taxonomy" id="1859473"/>
    <lineage>
        <taxon>Bacteria</taxon>
        <taxon>Bacillati</taxon>
        <taxon>Bacillota</taxon>
        <taxon>Bacilli</taxon>
        <taxon>Lactobacillales</taxon>
        <taxon>Streptococcaceae</taxon>
        <taxon>Floricoccus</taxon>
    </lineage>
</organism>
<dbReference type="GO" id="GO:0005737">
    <property type="term" value="C:cytoplasm"/>
    <property type="evidence" value="ECO:0007669"/>
    <property type="project" value="TreeGrafter"/>
</dbReference>
<protein>
    <recommendedName>
        <fullName evidence="3 8">Histidinol-phosphatase</fullName>
        <shortName evidence="8">HolPase</shortName>
        <ecNumber evidence="3 8">3.1.3.15</ecNumber>
    </recommendedName>
</protein>
<keyword evidence="4 8" id="KW-0028">Amino-acid biosynthesis</keyword>
<dbReference type="RefSeq" id="WP_070791516.1">
    <property type="nucleotide sequence ID" value="NZ_MKIR01000003.1"/>
</dbReference>
<dbReference type="PANTHER" id="PTHR21039:SF0">
    <property type="entry name" value="HISTIDINOL-PHOSPHATASE"/>
    <property type="match status" value="1"/>
</dbReference>
<evidence type="ECO:0000256" key="1">
    <source>
        <dbReference type="ARBA" id="ARBA00004970"/>
    </source>
</evidence>
<comment type="similarity">
    <text evidence="2 8">Belongs to the PHP hydrolase family. HisK subfamily.</text>
</comment>
<dbReference type="GO" id="GO:0000105">
    <property type="term" value="P:L-histidine biosynthetic process"/>
    <property type="evidence" value="ECO:0007669"/>
    <property type="project" value="UniProtKB-UniRule"/>
</dbReference>
<dbReference type="STRING" id="1859473.BG261_09260"/>
<comment type="catalytic activity">
    <reaction evidence="7 8">
        <text>L-histidinol phosphate + H2O = L-histidinol + phosphate</text>
        <dbReference type="Rhea" id="RHEA:14465"/>
        <dbReference type="ChEBI" id="CHEBI:15377"/>
        <dbReference type="ChEBI" id="CHEBI:43474"/>
        <dbReference type="ChEBI" id="CHEBI:57699"/>
        <dbReference type="ChEBI" id="CHEBI:57980"/>
        <dbReference type="EC" id="3.1.3.15"/>
    </reaction>
</comment>
<proteinExistence type="inferred from homology"/>
<dbReference type="SUPFAM" id="SSF89550">
    <property type="entry name" value="PHP domain-like"/>
    <property type="match status" value="1"/>
</dbReference>
<evidence type="ECO:0000259" key="9">
    <source>
        <dbReference type="Pfam" id="PF02811"/>
    </source>
</evidence>
<dbReference type="InterPro" id="IPR010140">
    <property type="entry name" value="Histidinol_P_phosphatase_HisJ"/>
</dbReference>
<evidence type="ECO:0000256" key="3">
    <source>
        <dbReference type="ARBA" id="ARBA00013085"/>
    </source>
</evidence>
<evidence type="ECO:0000256" key="6">
    <source>
        <dbReference type="ARBA" id="ARBA00023102"/>
    </source>
</evidence>
<evidence type="ECO:0000256" key="2">
    <source>
        <dbReference type="ARBA" id="ARBA00009152"/>
    </source>
</evidence>
<keyword evidence="5 8" id="KW-0378">Hydrolase</keyword>
<evidence type="ECO:0000256" key="7">
    <source>
        <dbReference type="ARBA" id="ARBA00049158"/>
    </source>
</evidence>
<comment type="pathway">
    <text evidence="1 8">Amino-acid biosynthesis; L-histidine biosynthesis; L-histidine from 5-phospho-alpha-D-ribose 1-diphosphate: step 8/9.</text>
</comment>
<keyword evidence="11" id="KW-1185">Reference proteome</keyword>
<reference evidence="11" key="1">
    <citation type="submission" date="2016-09" db="EMBL/GenBank/DDBJ databases">
        <title>Draft genome sequence of a novel species of the family Streptococcaceae isolated from flowers.</title>
        <authorList>
            <person name="Chuah L.-O."/>
            <person name="Yap K.-P."/>
            <person name="Thong K.L."/>
            <person name="Liong M.T."/>
            <person name="Ahmad R."/>
            <person name="Rusul G."/>
        </authorList>
    </citation>
    <scope>NUCLEOTIDE SEQUENCE [LARGE SCALE GENOMIC DNA]</scope>
    <source>
        <strain evidence="11">DF1</strain>
    </source>
</reference>
<feature type="domain" description="PHP" evidence="9">
    <location>
        <begin position="5"/>
        <end position="187"/>
    </location>
</feature>
<evidence type="ECO:0000313" key="11">
    <source>
        <dbReference type="Proteomes" id="UP000178622"/>
    </source>
</evidence>
<accession>A0A1E8GQ36</accession>
<dbReference type="AlphaFoldDB" id="A0A1E8GQ36"/>
<dbReference type="NCBIfam" id="NF005597">
    <property type="entry name" value="PRK07329.1"/>
    <property type="match status" value="1"/>
</dbReference>
<name>A0A1E8GQ36_9LACT</name>
<evidence type="ECO:0000256" key="4">
    <source>
        <dbReference type="ARBA" id="ARBA00022605"/>
    </source>
</evidence>
<dbReference type="Pfam" id="PF02811">
    <property type="entry name" value="PHP"/>
    <property type="match status" value="1"/>
</dbReference>
<sequence>MKIYDQHLHSNFSFDSEENIENYFISNENNIVTTEHMDVANPVTGKNDFPDYPSYDKKIRELNEKYNNRAYKGIEIGFFPEKEEETLKYLDGKTYALKLLSVHHNGKFDFMDDIVTTLSIDQVLDDYFNRMIQALESDVSANVLAHFDYALRKLDVTPEQLDSYAKKYLDKIIHLTVGKEMSLELNAKSMYLYGNEKLYSYMVEKYIGLGGRLFTLGSDAHSLDQYGNKFDKMREFLLKYKISEVAEYTNDLKMRPLR</sequence>
<keyword evidence="6 8" id="KW-0368">Histidine biosynthesis</keyword>
<gene>
    <name evidence="10" type="ORF">BG261_09260</name>
</gene>
<evidence type="ECO:0000256" key="8">
    <source>
        <dbReference type="RuleBase" id="RU366003"/>
    </source>
</evidence>
<evidence type="ECO:0000256" key="5">
    <source>
        <dbReference type="ARBA" id="ARBA00022801"/>
    </source>
</evidence>
<comment type="caution">
    <text evidence="10">The sequence shown here is derived from an EMBL/GenBank/DDBJ whole genome shotgun (WGS) entry which is preliminary data.</text>
</comment>
<dbReference type="Proteomes" id="UP000178622">
    <property type="component" value="Unassembled WGS sequence"/>
</dbReference>
<dbReference type="InterPro" id="IPR016195">
    <property type="entry name" value="Pol/histidinol_Pase-like"/>
</dbReference>